<evidence type="ECO:0000313" key="1">
    <source>
        <dbReference type="EMBL" id="DAF97739.1"/>
    </source>
</evidence>
<proteinExistence type="predicted"/>
<accession>A0A8S5UTG5</accession>
<dbReference type="EMBL" id="BK016136">
    <property type="protein sequence ID" value="DAF97739.1"/>
    <property type="molecule type" value="Genomic_DNA"/>
</dbReference>
<name>A0A8S5UTG5_9CAUD</name>
<organism evidence="1">
    <name type="scientific">Myoviridae sp. ctYA416</name>
    <dbReference type="NCBI Taxonomy" id="2825125"/>
    <lineage>
        <taxon>Viruses</taxon>
        <taxon>Duplodnaviria</taxon>
        <taxon>Heunggongvirae</taxon>
        <taxon>Uroviricota</taxon>
        <taxon>Caudoviricetes</taxon>
    </lineage>
</organism>
<sequence length="205" mass="23372">MKKAIINGSLFTVYSHDEINKAILEEDGNAIEVEGHVFPIAQSKYSNYNTFMYPDGSHYVFVRGNDFENYNIDNIKVIDFSNTSSLKEQIEKNASLREMEASVLTTADRVFKPIIKPTDMPEMAALKEAVNRKNIDLDKYAYRFGDNYNNDRRLFDKSSITLTKMRAVAEALDMDCYITFDDRSADVPNPIGGPIKVKITNIEEE</sequence>
<reference evidence="1" key="1">
    <citation type="journal article" date="2021" name="Proc. Natl. Acad. Sci. U.S.A.">
        <title>A Catalog of Tens of Thousands of Viruses from Human Metagenomes Reveals Hidden Associations with Chronic Diseases.</title>
        <authorList>
            <person name="Tisza M.J."/>
            <person name="Buck C.B."/>
        </authorList>
    </citation>
    <scope>NUCLEOTIDE SEQUENCE</scope>
    <source>
        <strain evidence="1">CtYA416</strain>
    </source>
</reference>
<protein>
    <submittedName>
        <fullName evidence="1">Uncharacterized protein</fullName>
    </submittedName>
</protein>